<protein>
    <submittedName>
        <fullName evidence="7">Amino acid ABC transporter substrate-binding protein (PAAT family)</fullName>
    </submittedName>
</protein>
<dbReference type="InterPro" id="IPR001638">
    <property type="entry name" value="Solute-binding_3/MltF_N"/>
</dbReference>
<dbReference type="Proteomes" id="UP000798951">
    <property type="component" value="Unassembled WGS sequence"/>
</dbReference>
<evidence type="ECO:0000256" key="2">
    <source>
        <dbReference type="ARBA" id="ARBA00010333"/>
    </source>
</evidence>
<comment type="similarity">
    <text evidence="2 4">Belongs to the bacterial solute-binding protein 3 family.</text>
</comment>
<dbReference type="PANTHER" id="PTHR35936:SF19">
    <property type="entry name" value="AMINO-ACID-BINDING PROTEIN YXEM-RELATED"/>
    <property type="match status" value="1"/>
</dbReference>
<evidence type="ECO:0000313" key="7">
    <source>
        <dbReference type="EMBL" id="KAF0845050.1"/>
    </source>
</evidence>
<evidence type="ECO:0000256" key="4">
    <source>
        <dbReference type="RuleBase" id="RU003744"/>
    </source>
</evidence>
<evidence type="ECO:0000313" key="8">
    <source>
        <dbReference type="Proteomes" id="UP000798951"/>
    </source>
</evidence>
<comment type="subcellular location">
    <subcellularLocation>
        <location evidence="1">Cell envelope</location>
    </subcellularLocation>
</comment>
<feature type="signal peptide" evidence="5">
    <location>
        <begin position="1"/>
        <end position="26"/>
    </location>
</feature>
<sequence length="252" mass="26452">MSVRKVIAAVVLAVVAATGLSACSSASDPNVLKVGTEGTYAPFSYQENGELTGYDVEVARAVGEKLGKRVEFVQTPWDSIFAGLESKRFDLVANQVTINPERTAKYSLSQPYTTSEGVIVTRADNTDITGLASLSGKTTAQSATSNWSKVAKDAGAKVEAVEGFVQAVQLLKAGRVDATVNDTLAVGEYTKKTADTGIKVAAKTGEVSKQAFAARKDDAALVADIDRALTELAADGTLARLSEKYFGTDVSK</sequence>
<organism evidence="7 8">
    <name type="scientific">Nocardia caishijiensis</name>
    <dbReference type="NCBI Taxonomy" id="184756"/>
    <lineage>
        <taxon>Bacteria</taxon>
        <taxon>Bacillati</taxon>
        <taxon>Actinomycetota</taxon>
        <taxon>Actinomycetes</taxon>
        <taxon>Mycobacteriales</taxon>
        <taxon>Nocardiaceae</taxon>
        <taxon>Nocardia</taxon>
    </lineage>
</organism>
<dbReference type="Gene3D" id="3.40.190.10">
    <property type="entry name" value="Periplasmic binding protein-like II"/>
    <property type="match status" value="2"/>
</dbReference>
<name>A0ABQ6YGY8_9NOCA</name>
<dbReference type="InterPro" id="IPR018313">
    <property type="entry name" value="SBP_3_CS"/>
</dbReference>
<evidence type="ECO:0000256" key="3">
    <source>
        <dbReference type="ARBA" id="ARBA00022729"/>
    </source>
</evidence>
<evidence type="ECO:0000256" key="1">
    <source>
        <dbReference type="ARBA" id="ARBA00004196"/>
    </source>
</evidence>
<accession>A0ABQ6YGY8</accession>
<evidence type="ECO:0000256" key="5">
    <source>
        <dbReference type="SAM" id="SignalP"/>
    </source>
</evidence>
<proteinExistence type="inferred from homology"/>
<dbReference type="PROSITE" id="PS01039">
    <property type="entry name" value="SBP_BACTERIAL_3"/>
    <property type="match status" value="1"/>
</dbReference>
<dbReference type="PANTHER" id="PTHR35936">
    <property type="entry name" value="MEMBRANE-BOUND LYTIC MUREIN TRANSGLYCOSYLASE F"/>
    <property type="match status" value="1"/>
</dbReference>
<keyword evidence="8" id="KW-1185">Reference proteome</keyword>
<dbReference type="SUPFAM" id="SSF53850">
    <property type="entry name" value="Periplasmic binding protein-like II"/>
    <property type="match status" value="1"/>
</dbReference>
<keyword evidence="3 5" id="KW-0732">Signal</keyword>
<dbReference type="PROSITE" id="PS51257">
    <property type="entry name" value="PROKAR_LIPOPROTEIN"/>
    <property type="match status" value="1"/>
</dbReference>
<dbReference type="CDD" id="cd13711">
    <property type="entry name" value="PBP2_Ngo0372_TcyA"/>
    <property type="match status" value="1"/>
</dbReference>
<feature type="chain" id="PRO_5046732754" evidence="5">
    <location>
        <begin position="27"/>
        <end position="252"/>
    </location>
</feature>
<dbReference type="EMBL" id="VMSD01000009">
    <property type="protein sequence ID" value="KAF0845050.1"/>
    <property type="molecule type" value="Genomic_DNA"/>
</dbReference>
<dbReference type="RefSeq" id="WP_159372898.1">
    <property type="nucleotide sequence ID" value="NZ_VMSD01000009.1"/>
</dbReference>
<feature type="domain" description="Solute-binding protein family 3/N-terminal" evidence="6">
    <location>
        <begin position="31"/>
        <end position="249"/>
    </location>
</feature>
<evidence type="ECO:0000259" key="6">
    <source>
        <dbReference type="SMART" id="SM00062"/>
    </source>
</evidence>
<dbReference type="SMART" id="SM00062">
    <property type="entry name" value="PBPb"/>
    <property type="match status" value="1"/>
</dbReference>
<reference evidence="7 8" key="1">
    <citation type="submission" date="2019-07" db="EMBL/GenBank/DDBJ databases">
        <title>Genomic Encyclopedia of Type Strains, Phase IV (KMG-IV): sequencing the most valuable type-strain genomes for metagenomic binning, comparative biology and taxonomic classification.</title>
        <authorList>
            <person name="Goeker M."/>
        </authorList>
    </citation>
    <scope>NUCLEOTIDE SEQUENCE [LARGE SCALE GENOMIC DNA]</scope>
    <source>
        <strain evidence="7 8">DSM 44831</strain>
    </source>
</reference>
<dbReference type="Pfam" id="PF00497">
    <property type="entry name" value="SBP_bac_3"/>
    <property type="match status" value="1"/>
</dbReference>
<gene>
    <name evidence="7" type="ORF">FNL39_10978</name>
</gene>
<comment type="caution">
    <text evidence="7">The sequence shown here is derived from an EMBL/GenBank/DDBJ whole genome shotgun (WGS) entry which is preliminary data.</text>
</comment>